<dbReference type="EMBL" id="BMHC01000009">
    <property type="protein sequence ID" value="GGI26884.1"/>
    <property type="molecule type" value="Genomic_DNA"/>
</dbReference>
<organism evidence="1 2">
    <name type="scientific">Bradyrhizobium guangdongense</name>
    <dbReference type="NCBI Taxonomy" id="1325090"/>
    <lineage>
        <taxon>Bacteria</taxon>
        <taxon>Pseudomonadati</taxon>
        <taxon>Pseudomonadota</taxon>
        <taxon>Alphaproteobacteria</taxon>
        <taxon>Hyphomicrobiales</taxon>
        <taxon>Nitrobacteraceae</taxon>
        <taxon>Bradyrhizobium</taxon>
    </lineage>
</organism>
<protein>
    <submittedName>
        <fullName evidence="1">Uncharacterized protein</fullName>
    </submittedName>
</protein>
<proteinExistence type="predicted"/>
<dbReference type="AlphaFoldDB" id="A0AA87W6W9"/>
<evidence type="ECO:0000313" key="1">
    <source>
        <dbReference type="EMBL" id="GGI26884.1"/>
    </source>
</evidence>
<dbReference type="Proteomes" id="UP000625079">
    <property type="component" value="Unassembled WGS sequence"/>
</dbReference>
<reference evidence="1" key="1">
    <citation type="journal article" date="2014" name="Int. J. Syst. Evol. Microbiol.">
        <title>Complete genome sequence of Corynebacterium casei LMG S-19264T (=DSM 44701T), isolated from a smear-ripened cheese.</title>
        <authorList>
            <consortium name="US DOE Joint Genome Institute (JGI-PGF)"/>
            <person name="Walter F."/>
            <person name="Albersmeier A."/>
            <person name="Kalinowski J."/>
            <person name="Ruckert C."/>
        </authorList>
    </citation>
    <scope>NUCLEOTIDE SEQUENCE</scope>
    <source>
        <strain evidence="1">CGMCC 1.15034</strain>
    </source>
</reference>
<comment type="caution">
    <text evidence="1">The sequence shown here is derived from an EMBL/GenBank/DDBJ whole genome shotgun (WGS) entry which is preliminary data.</text>
</comment>
<sequence>MKSGIAIDNVKPATVHMLAWRHSVVARLDRATQYSETAAIEPKSRGVLDAPVKPGHDSGECGCSAESVIAANATTYAFFLTSLTLVNSMPSARSLV</sequence>
<reference evidence="1" key="2">
    <citation type="submission" date="2022-12" db="EMBL/GenBank/DDBJ databases">
        <authorList>
            <person name="Sun Q."/>
            <person name="Zhou Y."/>
        </authorList>
    </citation>
    <scope>NUCLEOTIDE SEQUENCE</scope>
    <source>
        <strain evidence="1">CGMCC 1.15034</strain>
    </source>
</reference>
<name>A0AA87W6W9_9BRAD</name>
<gene>
    <name evidence="1" type="ORF">GCM10010987_41620</name>
</gene>
<accession>A0AA87W6W9</accession>
<evidence type="ECO:0000313" key="2">
    <source>
        <dbReference type="Proteomes" id="UP000625079"/>
    </source>
</evidence>